<dbReference type="PATRIC" id="fig|1328313.3.peg.867"/>
<sequence>MESATPLLNAAYLSGEDINIASSLLYQAYHKDPFFMECFNSKEQGYEQKLRAAIREELLVFWEQNQPMVGVYDEADHLLAVACLIEPNSNFGSKRFWHWRLKMMLTAGVVSTKAMIEKEQKVREAIPAEQYHLIAFIAVHPNHQHHGVGHYLLDAIDTMLAEDKNSQGAGVLVTVDSYIGFFQHADYQPITELNVGEINAKLMFKYVDSATN</sequence>
<reference evidence="1 2" key="1">
    <citation type="journal article" date="2014" name="Genome Announc.">
        <title>Draft Genome Sequence of the Agar-Degrading Bacterium Catenovulum sp. Strain DS-2, Isolated from Intestines of Haliotis diversicolor.</title>
        <authorList>
            <person name="Shan D."/>
            <person name="Li X."/>
            <person name="Gu Z."/>
            <person name="Wei G."/>
            <person name="Gao Z."/>
            <person name="Shao Z."/>
        </authorList>
    </citation>
    <scope>NUCLEOTIDE SEQUENCE [LARGE SCALE GENOMIC DNA]</scope>
    <source>
        <strain evidence="1 2">DS-2</strain>
    </source>
</reference>
<dbReference type="Gene3D" id="3.40.630.30">
    <property type="match status" value="1"/>
</dbReference>
<evidence type="ECO:0000313" key="2">
    <source>
        <dbReference type="Proteomes" id="UP000019276"/>
    </source>
</evidence>
<dbReference type="Proteomes" id="UP000019276">
    <property type="component" value="Unassembled WGS sequence"/>
</dbReference>
<dbReference type="AlphaFoldDB" id="W7QEN0"/>
<organism evidence="1 2">
    <name type="scientific">Catenovulum agarivorans DS-2</name>
    <dbReference type="NCBI Taxonomy" id="1328313"/>
    <lineage>
        <taxon>Bacteria</taxon>
        <taxon>Pseudomonadati</taxon>
        <taxon>Pseudomonadota</taxon>
        <taxon>Gammaproteobacteria</taxon>
        <taxon>Alteromonadales</taxon>
        <taxon>Alteromonadaceae</taxon>
        <taxon>Catenovulum</taxon>
    </lineage>
</organism>
<keyword evidence="2" id="KW-1185">Reference proteome</keyword>
<dbReference type="InterPro" id="IPR016181">
    <property type="entry name" value="Acyl_CoA_acyltransferase"/>
</dbReference>
<evidence type="ECO:0000313" key="1">
    <source>
        <dbReference type="EMBL" id="EWH11344.1"/>
    </source>
</evidence>
<dbReference type="CDD" id="cd04301">
    <property type="entry name" value="NAT_SF"/>
    <property type="match status" value="1"/>
</dbReference>
<dbReference type="STRING" id="1328313.DS2_04195"/>
<comment type="caution">
    <text evidence="1">The sequence shown here is derived from an EMBL/GenBank/DDBJ whole genome shotgun (WGS) entry which is preliminary data.</text>
</comment>
<dbReference type="EMBL" id="ARZY01000005">
    <property type="protein sequence ID" value="EWH11344.1"/>
    <property type="molecule type" value="Genomic_DNA"/>
</dbReference>
<proteinExistence type="predicted"/>
<protein>
    <submittedName>
        <fullName evidence="1">Uncharacterized protein</fullName>
    </submittedName>
</protein>
<accession>W7QEN0</accession>
<gene>
    <name evidence="1" type="ORF">DS2_04195</name>
</gene>
<dbReference type="SUPFAM" id="SSF55729">
    <property type="entry name" value="Acyl-CoA N-acyltransferases (Nat)"/>
    <property type="match status" value="1"/>
</dbReference>
<dbReference type="RefSeq" id="WP_235188539.1">
    <property type="nucleotide sequence ID" value="NZ_ARZY01000005.1"/>
</dbReference>
<dbReference type="eggNOG" id="COG0456">
    <property type="taxonomic scope" value="Bacteria"/>
</dbReference>
<name>W7QEN0_9ALTE</name>